<evidence type="ECO:0008006" key="3">
    <source>
        <dbReference type="Google" id="ProtNLM"/>
    </source>
</evidence>
<accession>A0A2U2XDW1</accession>
<dbReference type="Proteomes" id="UP000245370">
    <property type="component" value="Unassembled WGS sequence"/>
</dbReference>
<reference evidence="1 2" key="1">
    <citation type="submission" date="2018-05" db="EMBL/GenBank/DDBJ databases">
        <title>Brumimicrobium oceani sp. nov., isolated from coastal sediment.</title>
        <authorList>
            <person name="Kou Y."/>
        </authorList>
    </citation>
    <scope>NUCLEOTIDE SEQUENCE [LARGE SCALE GENOMIC DNA]</scope>
    <source>
        <strain evidence="1 2">C305</strain>
    </source>
</reference>
<reference evidence="1 2" key="2">
    <citation type="submission" date="2018-05" db="EMBL/GenBank/DDBJ databases">
        <authorList>
            <person name="Lanie J.A."/>
            <person name="Ng W.-L."/>
            <person name="Kazmierczak K.M."/>
            <person name="Andrzejewski T.M."/>
            <person name="Davidsen T.M."/>
            <person name="Wayne K.J."/>
            <person name="Tettelin H."/>
            <person name="Glass J.I."/>
            <person name="Rusch D."/>
            <person name="Podicherti R."/>
            <person name="Tsui H.-C.T."/>
            <person name="Winkler M.E."/>
        </authorList>
    </citation>
    <scope>NUCLEOTIDE SEQUENCE [LARGE SCALE GENOMIC DNA]</scope>
    <source>
        <strain evidence="1 2">C305</strain>
    </source>
</reference>
<protein>
    <recommendedName>
        <fullName evidence="3">Outer membrane protein beta-barrel domain-containing protein</fullName>
    </recommendedName>
</protein>
<dbReference type="EMBL" id="QFRJ01000004">
    <property type="protein sequence ID" value="PWH85930.1"/>
    <property type="molecule type" value="Genomic_DNA"/>
</dbReference>
<evidence type="ECO:0000313" key="2">
    <source>
        <dbReference type="Proteomes" id="UP000245370"/>
    </source>
</evidence>
<gene>
    <name evidence="1" type="ORF">DIT68_07515</name>
</gene>
<dbReference type="AlphaFoldDB" id="A0A2U2XDW1"/>
<evidence type="ECO:0000313" key="1">
    <source>
        <dbReference type="EMBL" id="PWH85930.1"/>
    </source>
</evidence>
<sequence>MSDTLGLQSLFFNVIPAVIYESNGSKLFSKGGSHNNGMSGVEVVGIQLEMGSHRAFSKNQRRTGFFRFTWARVGIHNYGLLLAPAQVGLGSHVIYSSKKSLELSLNAGLIITTDDVLYPEIEFDYAVYPQLRFNFENFSLGIEYTFKREFKEGFNLLNGYHYVGIVIGSAHGKRIN</sequence>
<proteinExistence type="predicted"/>
<keyword evidence="2" id="KW-1185">Reference proteome</keyword>
<organism evidence="1 2">
    <name type="scientific">Brumimicrobium oceani</name>
    <dbReference type="NCBI Taxonomy" id="2100725"/>
    <lineage>
        <taxon>Bacteria</taxon>
        <taxon>Pseudomonadati</taxon>
        <taxon>Bacteroidota</taxon>
        <taxon>Flavobacteriia</taxon>
        <taxon>Flavobacteriales</taxon>
        <taxon>Crocinitomicaceae</taxon>
        <taxon>Brumimicrobium</taxon>
    </lineage>
</organism>
<name>A0A2U2XDW1_9FLAO</name>
<comment type="caution">
    <text evidence="1">The sequence shown here is derived from an EMBL/GenBank/DDBJ whole genome shotgun (WGS) entry which is preliminary data.</text>
</comment>